<keyword evidence="1" id="KW-1133">Transmembrane helix</keyword>
<keyword evidence="3" id="KW-1185">Reference proteome</keyword>
<keyword evidence="1" id="KW-0472">Membrane</keyword>
<sequence length="76" mass="8655">MCCAGLAVHPSLHSVFPVGCWFFYLTLLLAVCVSVCRECHEVGPRFGLARPRQNRRPYHTLPVGKERPEICRWEAS</sequence>
<dbReference type="EMBL" id="MU858247">
    <property type="protein sequence ID" value="KAK4208362.1"/>
    <property type="molecule type" value="Genomic_DNA"/>
</dbReference>
<reference evidence="2" key="2">
    <citation type="submission" date="2023-05" db="EMBL/GenBank/DDBJ databases">
        <authorList>
            <consortium name="Lawrence Berkeley National Laboratory"/>
            <person name="Steindorff A."/>
            <person name="Hensen N."/>
            <person name="Bonometti L."/>
            <person name="Westerberg I."/>
            <person name="Brannstrom I.O."/>
            <person name="Guillou S."/>
            <person name="Cros-Aarteil S."/>
            <person name="Calhoun S."/>
            <person name="Haridas S."/>
            <person name="Kuo A."/>
            <person name="Mondo S."/>
            <person name="Pangilinan J."/>
            <person name="Riley R."/>
            <person name="Labutti K."/>
            <person name="Andreopoulos B."/>
            <person name="Lipzen A."/>
            <person name="Chen C."/>
            <person name="Yanf M."/>
            <person name="Daum C."/>
            <person name="Ng V."/>
            <person name="Clum A."/>
            <person name="Ohm R."/>
            <person name="Martin F."/>
            <person name="Silar P."/>
            <person name="Natvig D."/>
            <person name="Lalanne C."/>
            <person name="Gautier V."/>
            <person name="Ament-Velasquez S.L."/>
            <person name="Kruys A."/>
            <person name="Hutchinson M.I."/>
            <person name="Powell A.J."/>
            <person name="Barry K."/>
            <person name="Miller A.N."/>
            <person name="Grigoriev I.V."/>
            <person name="Debuchy R."/>
            <person name="Gladieux P."/>
            <person name="Thoren M.H."/>
            <person name="Johannesson H."/>
        </authorList>
    </citation>
    <scope>NUCLEOTIDE SEQUENCE</scope>
    <source>
        <strain evidence="2">PSN293</strain>
    </source>
</reference>
<protein>
    <submittedName>
        <fullName evidence="2">Uncharacterized protein</fullName>
    </submittedName>
</protein>
<keyword evidence="1" id="KW-0812">Transmembrane</keyword>
<evidence type="ECO:0000313" key="2">
    <source>
        <dbReference type="EMBL" id="KAK4208362.1"/>
    </source>
</evidence>
<feature type="transmembrane region" description="Helical" evidence="1">
    <location>
        <begin position="15"/>
        <end position="36"/>
    </location>
</feature>
<accession>A0AAN6Y2X6</accession>
<organism evidence="2 3">
    <name type="scientific">Rhypophila decipiens</name>
    <dbReference type="NCBI Taxonomy" id="261697"/>
    <lineage>
        <taxon>Eukaryota</taxon>
        <taxon>Fungi</taxon>
        <taxon>Dikarya</taxon>
        <taxon>Ascomycota</taxon>
        <taxon>Pezizomycotina</taxon>
        <taxon>Sordariomycetes</taxon>
        <taxon>Sordariomycetidae</taxon>
        <taxon>Sordariales</taxon>
        <taxon>Naviculisporaceae</taxon>
        <taxon>Rhypophila</taxon>
    </lineage>
</organism>
<reference evidence="2" key="1">
    <citation type="journal article" date="2023" name="Mol. Phylogenet. Evol.">
        <title>Genome-scale phylogeny and comparative genomics of the fungal order Sordariales.</title>
        <authorList>
            <person name="Hensen N."/>
            <person name="Bonometti L."/>
            <person name="Westerberg I."/>
            <person name="Brannstrom I.O."/>
            <person name="Guillou S."/>
            <person name="Cros-Aarteil S."/>
            <person name="Calhoun S."/>
            <person name="Haridas S."/>
            <person name="Kuo A."/>
            <person name="Mondo S."/>
            <person name="Pangilinan J."/>
            <person name="Riley R."/>
            <person name="LaButti K."/>
            <person name="Andreopoulos B."/>
            <person name="Lipzen A."/>
            <person name="Chen C."/>
            <person name="Yan M."/>
            <person name="Daum C."/>
            <person name="Ng V."/>
            <person name="Clum A."/>
            <person name="Steindorff A."/>
            <person name="Ohm R.A."/>
            <person name="Martin F."/>
            <person name="Silar P."/>
            <person name="Natvig D.O."/>
            <person name="Lalanne C."/>
            <person name="Gautier V."/>
            <person name="Ament-Velasquez S.L."/>
            <person name="Kruys A."/>
            <person name="Hutchinson M.I."/>
            <person name="Powell A.J."/>
            <person name="Barry K."/>
            <person name="Miller A.N."/>
            <person name="Grigoriev I.V."/>
            <person name="Debuchy R."/>
            <person name="Gladieux P."/>
            <person name="Hiltunen Thoren M."/>
            <person name="Johannesson H."/>
        </authorList>
    </citation>
    <scope>NUCLEOTIDE SEQUENCE</scope>
    <source>
        <strain evidence="2">PSN293</strain>
    </source>
</reference>
<proteinExistence type="predicted"/>
<gene>
    <name evidence="2" type="ORF">QBC37DRAFT_432121</name>
</gene>
<comment type="caution">
    <text evidence="2">The sequence shown here is derived from an EMBL/GenBank/DDBJ whole genome shotgun (WGS) entry which is preliminary data.</text>
</comment>
<evidence type="ECO:0000313" key="3">
    <source>
        <dbReference type="Proteomes" id="UP001301769"/>
    </source>
</evidence>
<dbReference type="AlphaFoldDB" id="A0AAN6Y2X6"/>
<name>A0AAN6Y2X6_9PEZI</name>
<evidence type="ECO:0000256" key="1">
    <source>
        <dbReference type="SAM" id="Phobius"/>
    </source>
</evidence>
<dbReference type="Proteomes" id="UP001301769">
    <property type="component" value="Unassembled WGS sequence"/>
</dbReference>